<dbReference type="PANTHER" id="PTHR45530:SF3">
    <property type="entry name" value="TWO-COMPONENT SYSTEM NARL FAMILY SENSOR HISTIDINE KINASE BARA"/>
    <property type="match status" value="1"/>
</dbReference>
<dbReference type="GO" id="GO:0005886">
    <property type="term" value="C:plasma membrane"/>
    <property type="evidence" value="ECO:0007669"/>
    <property type="project" value="UniProtKB-SubCell"/>
</dbReference>
<dbReference type="PANTHER" id="PTHR45530">
    <property type="entry name" value="SENSORY TRANSDUCTION HISTIDINE KINASE"/>
    <property type="match status" value="1"/>
</dbReference>
<evidence type="ECO:0000259" key="7">
    <source>
        <dbReference type="Pfam" id="PF05231"/>
    </source>
</evidence>
<evidence type="ECO:0000256" key="2">
    <source>
        <dbReference type="ARBA" id="ARBA00022475"/>
    </source>
</evidence>
<keyword evidence="5 6" id="KW-0472">Membrane</keyword>
<dbReference type="Pfam" id="PF05231">
    <property type="entry name" value="MASE1"/>
    <property type="match status" value="1"/>
</dbReference>
<evidence type="ECO:0000313" key="9">
    <source>
        <dbReference type="Proteomes" id="UP000189677"/>
    </source>
</evidence>
<comment type="subcellular location">
    <subcellularLocation>
        <location evidence="1">Cell membrane</location>
        <topology evidence="1">Multi-pass membrane protein</topology>
    </subcellularLocation>
</comment>
<feature type="transmembrane region" description="Helical" evidence="6">
    <location>
        <begin position="266"/>
        <end position="286"/>
    </location>
</feature>
<keyword evidence="3 6" id="KW-0812">Transmembrane</keyword>
<feature type="transmembrane region" description="Helical" evidence="6">
    <location>
        <begin position="80"/>
        <end position="101"/>
    </location>
</feature>
<protein>
    <recommendedName>
        <fullName evidence="7">MASE1 domain-containing protein</fullName>
    </recommendedName>
</protein>
<feature type="transmembrane region" description="Helical" evidence="6">
    <location>
        <begin position="210"/>
        <end position="227"/>
    </location>
</feature>
<evidence type="ECO:0000256" key="3">
    <source>
        <dbReference type="ARBA" id="ARBA00022692"/>
    </source>
</evidence>
<dbReference type="Proteomes" id="UP000189677">
    <property type="component" value="Chromosome"/>
</dbReference>
<evidence type="ECO:0000256" key="4">
    <source>
        <dbReference type="ARBA" id="ARBA00022989"/>
    </source>
</evidence>
<dbReference type="OrthoDB" id="4137374at2"/>
<feature type="transmembrane region" description="Helical" evidence="6">
    <location>
        <begin position="12"/>
        <end position="31"/>
    </location>
</feature>
<evidence type="ECO:0000256" key="1">
    <source>
        <dbReference type="ARBA" id="ARBA00004651"/>
    </source>
</evidence>
<evidence type="ECO:0000256" key="6">
    <source>
        <dbReference type="SAM" id="Phobius"/>
    </source>
</evidence>
<proteinExistence type="predicted"/>
<evidence type="ECO:0000256" key="5">
    <source>
        <dbReference type="ARBA" id="ARBA00023136"/>
    </source>
</evidence>
<reference evidence="8 9" key="1">
    <citation type="submission" date="2016-11" db="EMBL/GenBank/DDBJ databases">
        <title>Complete genome sequence of Streptomyces niveus SCSIO 3406.</title>
        <authorList>
            <person name="Zhu Q."/>
            <person name="Cheng W."/>
            <person name="Song Y."/>
            <person name="Li Q."/>
            <person name="Ju J."/>
        </authorList>
    </citation>
    <scope>NUCLEOTIDE SEQUENCE [LARGE SCALE GENOMIC DNA]</scope>
    <source>
        <strain evidence="8 9">SCSIO 3406</strain>
    </source>
</reference>
<feature type="transmembrane region" description="Helical" evidence="6">
    <location>
        <begin position="51"/>
        <end position="74"/>
    </location>
</feature>
<evidence type="ECO:0000313" key="8">
    <source>
        <dbReference type="EMBL" id="AQU71008.1"/>
    </source>
</evidence>
<dbReference type="InterPro" id="IPR007895">
    <property type="entry name" value="MASE1"/>
</dbReference>
<name>A0A1U9R3D4_STRNV</name>
<keyword evidence="9" id="KW-1185">Reference proteome</keyword>
<dbReference type="EMBL" id="CP018047">
    <property type="protein sequence ID" value="AQU71008.1"/>
    <property type="molecule type" value="Genomic_DNA"/>
</dbReference>
<sequence length="321" mass="34148">MDTSQLRRHRPTALTILAVAALYYATARLGLLQQLVRGQVTPLWPPTGISVAALLLFGTRVWPGIAIGALAVNATIGPNVWSVLAIVAGNTLAPVCSYLLLHRAGFHNDLDRLQDAVSLVFLGALGPMLISATVGSGTLFLSGALSASGFWPTWSVWWTGDAMGVLVVTPFLLVVRWARWPPAVGPLVWAEAAALSACTLAVTYLATNAASSSLLFLVFPFLIWASFRFERAGAAPCALAISTLAILASGRMTGPFEHHNLLTNMVTLQAFNGTVSLTALVLTAVVTERNRTHEEIERLCAQLSTAVTNQSPGTRRVPPDT</sequence>
<keyword evidence="4 6" id="KW-1133">Transmembrane helix</keyword>
<dbReference type="KEGG" id="snw:BBN63_18045"/>
<dbReference type="AlphaFoldDB" id="A0A1U9R3D4"/>
<feature type="transmembrane region" description="Helical" evidence="6">
    <location>
        <begin position="154"/>
        <end position="175"/>
    </location>
</feature>
<gene>
    <name evidence="8" type="ORF">BBN63_18045</name>
</gene>
<dbReference type="RefSeq" id="WP_078079649.1">
    <property type="nucleotide sequence ID" value="NZ_CP018047.1"/>
</dbReference>
<organism evidence="8 9">
    <name type="scientific">Streptomyces niveus</name>
    <name type="common">Streptomyces spheroides</name>
    <dbReference type="NCBI Taxonomy" id="193462"/>
    <lineage>
        <taxon>Bacteria</taxon>
        <taxon>Bacillati</taxon>
        <taxon>Actinomycetota</taxon>
        <taxon>Actinomycetes</taxon>
        <taxon>Kitasatosporales</taxon>
        <taxon>Streptomycetaceae</taxon>
        <taxon>Streptomyces</taxon>
    </lineage>
</organism>
<accession>A0A1U9R3D4</accession>
<feature type="transmembrane region" description="Helical" evidence="6">
    <location>
        <begin position="113"/>
        <end position="134"/>
    </location>
</feature>
<keyword evidence="2" id="KW-1003">Cell membrane</keyword>
<feature type="transmembrane region" description="Helical" evidence="6">
    <location>
        <begin position="234"/>
        <end position="254"/>
    </location>
</feature>
<feature type="domain" description="MASE1" evidence="7">
    <location>
        <begin position="17"/>
        <end position="289"/>
    </location>
</feature>